<keyword evidence="2" id="KW-1185">Reference proteome</keyword>
<gene>
    <name evidence="1" type="ORF">HMPREF9102_1228</name>
</gene>
<proteinExistence type="predicted"/>
<evidence type="ECO:0000313" key="2">
    <source>
        <dbReference type="Proteomes" id="UP000006035"/>
    </source>
</evidence>
<protein>
    <submittedName>
        <fullName evidence="1">Uncharacterized protein</fullName>
    </submittedName>
</protein>
<evidence type="ECO:0000313" key="1">
    <source>
        <dbReference type="EMBL" id="EGS35952.1"/>
    </source>
</evidence>
<dbReference type="Proteomes" id="UP000006035">
    <property type="component" value="Unassembled WGS sequence"/>
</dbReference>
<sequence>MVKTVFTDELNKTYELYEKKFGKTSLQNTEPLVDPLNPNPEADRLAIQRLKQAISSGVPLPRNVPPEGIIY</sequence>
<comment type="caution">
    <text evidence="1">The sequence shown here is derived from an EMBL/GenBank/DDBJ whole genome shotgun (WGS) entry which is preliminary data.</text>
</comment>
<name>A0ABP2L740_9LACO</name>
<reference evidence="1 2" key="1">
    <citation type="submission" date="2011-05" db="EMBL/GenBank/DDBJ databases">
        <authorList>
            <person name="Durkin A.S."/>
            <person name="Kim M."/>
            <person name="Radune D."/>
            <person name="Hostetler J."/>
            <person name="Torralba M."/>
            <person name="Gillis M."/>
            <person name="Methe B."/>
            <person name="Sutton G."/>
            <person name="Nelson K.E."/>
        </authorList>
    </citation>
    <scope>NUCLEOTIDE SEQUENCE [LARGE SCALE GENOMIC DNA]</scope>
    <source>
        <strain evidence="1 2">F0423</strain>
    </source>
</reference>
<organism evidence="1 2">
    <name type="scientific">Limosilactobacillus oris F0423</name>
    <dbReference type="NCBI Taxonomy" id="944562"/>
    <lineage>
        <taxon>Bacteria</taxon>
        <taxon>Bacillati</taxon>
        <taxon>Bacillota</taxon>
        <taxon>Bacilli</taxon>
        <taxon>Lactobacillales</taxon>
        <taxon>Lactobacillaceae</taxon>
        <taxon>Limosilactobacillus</taxon>
    </lineage>
</organism>
<dbReference type="EMBL" id="AFTL01000019">
    <property type="protein sequence ID" value="EGS35952.1"/>
    <property type="molecule type" value="Genomic_DNA"/>
</dbReference>
<dbReference type="RefSeq" id="WP_003711559.1">
    <property type="nucleotide sequence ID" value="NZ_AFTL01000019.1"/>
</dbReference>
<accession>A0ABP2L740</accession>